<proteinExistence type="predicted"/>
<dbReference type="PANTHER" id="PTHR24637">
    <property type="entry name" value="COLLAGEN"/>
    <property type="match status" value="1"/>
</dbReference>
<feature type="compositionally biased region" description="Basic and acidic residues" evidence="2">
    <location>
        <begin position="120"/>
        <end position="129"/>
    </location>
</feature>
<evidence type="ECO:0000313" key="4">
    <source>
        <dbReference type="WBParaSite" id="PDA_v2.g13081.t1"/>
    </source>
</evidence>
<evidence type="ECO:0000256" key="2">
    <source>
        <dbReference type="SAM" id="MobiDB-lite"/>
    </source>
</evidence>
<organism evidence="3 4">
    <name type="scientific">Panagrolaimus davidi</name>
    <dbReference type="NCBI Taxonomy" id="227884"/>
    <lineage>
        <taxon>Eukaryota</taxon>
        <taxon>Metazoa</taxon>
        <taxon>Ecdysozoa</taxon>
        <taxon>Nematoda</taxon>
        <taxon>Chromadorea</taxon>
        <taxon>Rhabditida</taxon>
        <taxon>Tylenchina</taxon>
        <taxon>Panagrolaimomorpha</taxon>
        <taxon>Panagrolaimoidea</taxon>
        <taxon>Panagrolaimidae</taxon>
        <taxon>Panagrolaimus</taxon>
    </lineage>
</organism>
<feature type="region of interest" description="Disordered" evidence="2">
    <location>
        <begin position="119"/>
        <end position="142"/>
    </location>
</feature>
<keyword evidence="1" id="KW-0677">Repeat</keyword>
<feature type="compositionally biased region" description="Gly residues" evidence="2">
    <location>
        <begin position="171"/>
        <end position="182"/>
    </location>
</feature>
<protein>
    <submittedName>
        <fullName evidence="4">Uncharacterized protein</fullName>
    </submittedName>
</protein>
<dbReference type="WBParaSite" id="PDA_v2.g13081.t1">
    <property type="protein sequence ID" value="PDA_v2.g13081.t1"/>
    <property type="gene ID" value="PDA_v2.g13081"/>
</dbReference>
<dbReference type="AlphaFoldDB" id="A0A914PCJ4"/>
<keyword evidence="3" id="KW-1185">Reference proteome</keyword>
<evidence type="ECO:0000256" key="1">
    <source>
        <dbReference type="ARBA" id="ARBA00022737"/>
    </source>
</evidence>
<feature type="region of interest" description="Disordered" evidence="2">
    <location>
        <begin position="171"/>
        <end position="191"/>
    </location>
</feature>
<name>A0A914PCJ4_9BILA</name>
<sequence>MADSEHFYLEELVENFTKSNNDVVKELIKKMFIHDGVEAFMEDKKLKITGYKIATSDAIKAVEVHKSPTCAEVEICAKHEIIFDKDLLLLGMNLSLITINLSIPKKAFIDLSGVNVNNECHPKKAKDGENPGENGDDGNDGNAGQSSGNLCILVQNVDNINNLEVILNGGKGGDGQDGGNGADGEDGKTADPEKVFNTAHKVNFVVKSFANFTTRGTYSNIGEKEEEGENEDGIKFYKNTSYLNGTTHCIRLYKGGKAKSEVGKGGKNGLGGKGGFKGDYFVSINGTVFNDTFEVEAQDGENGKKGSVGKNGKPGTDGWDIAEIKNNILHEKQYGVKQKEKLYLEFSDEFSDESVYIRNRDTDEYEHKCYVRVIPEEPKQVILSDRNCEEELAKNEEERSNESLARKSNPIDIEVAKEQFQMLTQTGFNVSTDVESEVEQEEIVEIHRLYEAYGITLNDHYKPLLKANDDFLTPESVLGK</sequence>
<accession>A0A914PCJ4</accession>
<evidence type="ECO:0000313" key="3">
    <source>
        <dbReference type="Proteomes" id="UP000887578"/>
    </source>
</evidence>
<reference evidence="4" key="1">
    <citation type="submission" date="2022-11" db="UniProtKB">
        <authorList>
            <consortium name="WormBaseParasite"/>
        </authorList>
    </citation>
    <scope>IDENTIFICATION</scope>
</reference>
<dbReference type="Proteomes" id="UP000887578">
    <property type="component" value="Unplaced"/>
</dbReference>